<evidence type="ECO:0000313" key="1">
    <source>
        <dbReference type="EMBL" id="PKU37830.1"/>
    </source>
</evidence>
<organism evidence="1 2">
    <name type="scientific">Limosa lapponica baueri</name>
    <dbReference type="NCBI Taxonomy" id="1758121"/>
    <lineage>
        <taxon>Eukaryota</taxon>
        <taxon>Metazoa</taxon>
        <taxon>Chordata</taxon>
        <taxon>Craniata</taxon>
        <taxon>Vertebrata</taxon>
        <taxon>Euteleostomi</taxon>
        <taxon>Archelosauria</taxon>
        <taxon>Archosauria</taxon>
        <taxon>Dinosauria</taxon>
        <taxon>Saurischia</taxon>
        <taxon>Theropoda</taxon>
        <taxon>Coelurosauria</taxon>
        <taxon>Aves</taxon>
        <taxon>Neognathae</taxon>
        <taxon>Neoaves</taxon>
        <taxon>Charadriiformes</taxon>
        <taxon>Scolopacidae</taxon>
        <taxon>Limosa</taxon>
    </lineage>
</organism>
<protein>
    <recommendedName>
        <fullName evidence="3">Rna-directed dna polymerase from mobile element jockey-like</fullName>
    </recommendedName>
</protein>
<dbReference type="GO" id="GO:0061343">
    <property type="term" value="P:cell adhesion involved in heart morphogenesis"/>
    <property type="evidence" value="ECO:0007669"/>
    <property type="project" value="TreeGrafter"/>
</dbReference>
<accession>A0A2I0TVH7</accession>
<reference evidence="2" key="1">
    <citation type="submission" date="2017-11" db="EMBL/GenBank/DDBJ databases">
        <authorList>
            <person name="Lima N.C."/>
            <person name="Parody-Merino A.M."/>
            <person name="Battley P.F."/>
            <person name="Fidler A.E."/>
            <person name="Prosdocimi F."/>
        </authorList>
    </citation>
    <scope>NUCLEOTIDE SEQUENCE [LARGE SCALE GENOMIC DNA]</scope>
</reference>
<evidence type="ECO:0008006" key="3">
    <source>
        <dbReference type="Google" id="ProtNLM"/>
    </source>
</evidence>
<dbReference type="GO" id="GO:0031012">
    <property type="term" value="C:extracellular matrix"/>
    <property type="evidence" value="ECO:0007669"/>
    <property type="project" value="TreeGrafter"/>
</dbReference>
<dbReference type="PANTHER" id="PTHR33395:SF22">
    <property type="entry name" value="REVERSE TRANSCRIPTASE DOMAIN-CONTAINING PROTEIN"/>
    <property type="match status" value="1"/>
</dbReference>
<dbReference type="PANTHER" id="PTHR33395">
    <property type="entry name" value="TRANSCRIPTASE, PUTATIVE-RELATED-RELATED"/>
    <property type="match status" value="1"/>
</dbReference>
<dbReference type="EMBL" id="KZ506957">
    <property type="protein sequence ID" value="PKU37830.1"/>
    <property type="molecule type" value="Genomic_DNA"/>
</dbReference>
<proteinExistence type="predicted"/>
<keyword evidence="2" id="KW-1185">Reference proteome</keyword>
<reference evidence="2" key="2">
    <citation type="submission" date="2017-12" db="EMBL/GenBank/DDBJ databases">
        <title>Genome sequence of the Bar-tailed Godwit (Limosa lapponica baueri).</title>
        <authorList>
            <person name="Lima N.C.B."/>
            <person name="Parody-Merino A.M."/>
            <person name="Battley P.F."/>
            <person name="Fidler A.E."/>
            <person name="Prosdocimi F."/>
        </authorList>
    </citation>
    <scope>NUCLEOTIDE SEQUENCE [LARGE SCALE GENOMIC DNA]</scope>
</reference>
<name>A0A2I0TVH7_LIMLA</name>
<dbReference type="OrthoDB" id="416454at2759"/>
<sequence>MNAHSVGNKQEELEATVLLESYDIVPLLKLGGTNPMTGDSPQESQTLEVTEKVWKKEDIPLVEEDQVREQLSTLHIHKSMGPDGMHPRVLRELAEVITGPLSIIFERSWRAGDMSKDWRKANVTLVFKKGMTGWIDEAKAVDVVYLVFSKVFDTVSHSILIGKFRKCGLDE</sequence>
<dbReference type="GO" id="GO:0007508">
    <property type="term" value="P:larval heart development"/>
    <property type="evidence" value="ECO:0007669"/>
    <property type="project" value="TreeGrafter"/>
</dbReference>
<dbReference type="Proteomes" id="UP000233556">
    <property type="component" value="Unassembled WGS sequence"/>
</dbReference>
<gene>
    <name evidence="1" type="ORF">llap_11867</name>
</gene>
<evidence type="ECO:0000313" key="2">
    <source>
        <dbReference type="Proteomes" id="UP000233556"/>
    </source>
</evidence>
<dbReference type="AlphaFoldDB" id="A0A2I0TVH7"/>